<name>W9SB44_9ROSA</name>
<dbReference type="Proteomes" id="UP000030645">
    <property type="component" value="Unassembled WGS sequence"/>
</dbReference>
<feature type="region of interest" description="Disordered" evidence="1">
    <location>
        <begin position="69"/>
        <end position="107"/>
    </location>
</feature>
<feature type="compositionally biased region" description="Basic and acidic residues" evidence="1">
    <location>
        <begin position="69"/>
        <end position="81"/>
    </location>
</feature>
<accession>W9SB44</accession>
<sequence length="132" mass="14376">MKGKKKVKRRDLISHLKGWPSACYEVLYGAAVAGWSRGSRENLLKKKMKARLRERRRIAGSAVLVDGAKEPARRGAKKKEALGGGRGAKKKDALQGGRGAKKKEAERCESCCSGSVFVTLVFRPLGPAAHFI</sequence>
<reference evidence="3" key="1">
    <citation type="submission" date="2013-01" db="EMBL/GenBank/DDBJ databases">
        <title>Draft Genome Sequence of a Mulberry Tree, Morus notabilis C.K. Schneid.</title>
        <authorList>
            <person name="He N."/>
            <person name="Zhao S."/>
        </authorList>
    </citation>
    <scope>NUCLEOTIDE SEQUENCE</scope>
</reference>
<evidence type="ECO:0000256" key="1">
    <source>
        <dbReference type="SAM" id="MobiDB-lite"/>
    </source>
</evidence>
<keyword evidence="3" id="KW-1185">Reference proteome</keyword>
<organism evidence="2 3">
    <name type="scientific">Morus notabilis</name>
    <dbReference type="NCBI Taxonomy" id="981085"/>
    <lineage>
        <taxon>Eukaryota</taxon>
        <taxon>Viridiplantae</taxon>
        <taxon>Streptophyta</taxon>
        <taxon>Embryophyta</taxon>
        <taxon>Tracheophyta</taxon>
        <taxon>Spermatophyta</taxon>
        <taxon>Magnoliopsida</taxon>
        <taxon>eudicotyledons</taxon>
        <taxon>Gunneridae</taxon>
        <taxon>Pentapetalae</taxon>
        <taxon>rosids</taxon>
        <taxon>fabids</taxon>
        <taxon>Rosales</taxon>
        <taxon>Moraceae</taxon>
        <taxon>Moreae</taxon>
        <taxon>Morus</taxon>
    </lineage>
</organism>
<dbReference type="AlphaFoldDB" id="W9SB44"/>
<proteinExistence type="predicted"/>
<protein>
    <submittedName>
        <fullName evidence="2">Uncharacterized protein</fullName>
    </submittedName>
</protein>
<evidence type="ECO:0000313" key="2">
    <source>
        <dbReference type="EMBL" id="EXC33907.1"/>
    </source>
</evidence>
<dbReference type="EMBL" id="KE346345">
    <property type="protein sequence ID" value="EXC33907.1"/>
    <property type="molecule type" value="Genomic_DNA"/>
</dbReference>
<evidence type="ECO:0000313" key="3">
    <source>
        <dbReference type="Proteomes" id="UP000030645"/>
    </source>
</evidence>
<gene>
    <name evidence="2" type="ORF">L484_012797</name>
</gene>